<dbReference type="STRING" id="5288.A0A5C5FSL3"/>
<feature type="region of interest" description="Disordered" evidence="1">
    <location>
        <begin position="552"/>
        <end position="627"/>
    </location>
</feature>
<feature type="compositionally biased region" description="Low complexity" evidence="1">
    <location>
        <begin position="799"/>
        <end position="819"/>
    </location>
</feature>
<sequence length="819" mass="83555">MDEPSPWGASDDLPTFPRRSPSPKLRYSPPPAASISFATPAWQDEGGGGWGGAVDDYVPGAFGSGVTPSDDAGFKPDDRDVEVVPPPSLHSVAASGWNPEAPELAQPRAGDSSSLAGDAASSLPRGFHSSPPPSPPALPLPSFPSDSLDDATAHHESAEPEDGDDGGWGGAEPDLPPIGALRVAAPESPAADDSRDDGWGPAQEGLDAEEEEPPLPSLGDLFPSAAISRRQSVELAQKGEQGEDAWGSSQGWEERMRLEAEAREKQRIAEAKAAGVEPEEERKQDDAAGSDPNAADNKPADGDKPAAKSGLASIFRFRKTAEDTATRAVESAKETTATAARGAAALARSASSRPSSEQESGARASGDAERPAGKSWLSRVAAGKENPGKVTAEDDDPNSLGVEEVQQGESGRATSPEPQQGSVFGRLFGRKKASATESAQRSTPTSARNSGEQQAASDLRVQDLDALGDPGLVARLQAQAQLKKSKYDYDDDEEDSQPPPPSSFFGSRSVSTSRVPDAPSEDDFGGLLGAFSVAPASASATVKASSKAFDPFDPLSDSFGAAPPPQPSVSSRPVAAPAFPRPPPPPVASSSRPDLSAPAASRPHPASQVASFGSPPRAAPAALTARASSPMDDFDAFFDSVAASTGNQPAVKPASIVAPVPRALQPGPPAASAPVSRNAASGGTRPRVVSPPPRLTVSPPVRMATASPLSASSGRSTPIMPLAPPPPPSQPLAATRLVGLDAPPAGPASASVLASAAQQRVPSPAAITAPLAPKPALSPALAASTKGRTPSPQPPPPQVQRAPSSSGPLSLDDLSFFES</sequence>
<feature type="compositionally biased region" description="Polar residues" evidence="1">
    <location>
        <begin position="407"/>
        <end position="422"/>
    </location>
</feature>
<feature type="compositionally biased region" description="Basic and acidic residues" evidence="1">
    <location>
        <begin position="319"/>
        <end position="333"/>
    </location>
</feature>
<evidence type="ECO:0008006" key="4">
    <source>
        <dbReference type="Google" id="ProtNLM"/>
    </source>
</evidence>
<gene>
    <name evidence="2" type="ORF">DMC30DRAFT_399468</name>
</gene>
<dbReference type="Proteomes" id="UP000311382">
    <property type="component" value="Unassembled WGS sequence"/>
</dbReference>
<feature type="compositionally biased region" description="Low complexity" evidence="1">
    <location>
        <begin position="109"/>
        <end position="123"/>
    </location>
</feature>
<organism evidence="2 3">
    <name type="scientific">Rhodotorula diobovata</name>
    <dbReference type="NCBI Taxonomy" id="5288"/>
    <lineage>
        <taxon>Eukaryota</taxon>
        <taxon>Fungi</taxon>
        <taxon>Dikarya</taxon>
        <taxon>Basidiomycota</taxon>
        <taxon>Pucciniomycotina</taxon>
        <taxon>Microbotryomycetes</taxon>
        <taxon>Sporidiobolales</taxon>
        <taxon>Sporidiobolaceae</taxon>
        <taxon>Rhodotorula</taxon>
    </lineage>
</organism>
<feature type="compositionally biased region" description="Low complexity" evidence="1">
    <location>
        <begin position="747"/>
        <end position="757"/>
    </location>
</feature>
<feature type="compositionally biased region" description="Polar residues" evidence="1">
    <location>
        <begin position="435"/>
        <end position="456"/>
    </location>
</feature>
<dbReference type="EMBL" id="SOZI01000085">
    <property type="protein sequence ID" value="TNY19760.1"/>
    <property type="molecule type" value="Genomic_DNA"/>
</dbReference>
<comment type="caution">
    <text evidence="2">The sequence shown here is derived from an EMBL/GenBank/DDBJ whole genome shotgun (WGS) entry which is preliminary data.</text>
</comment>
<proteinExistence type="predicted"/>
<feature type="region of interest" description="Disordered" evidence="1">
    <location>
        <begin position="481"/>
        <end position="528"/>
    </location>
</feature>
<feature type="region of interest" description="Disordered" evidence="1">
    <location>
        <begin position="1"/>
        <end position="463"/>
    </location>
</feature>
<feature type="compositionally biased region" description="Polar residues" evidence="1">
    <location>
        <begin position="707"/>
        <end position="716"/>
    </location>
</feature>
<evidence type="ECO:0000256" key="1">
    <source>
        <dbReference type="SAM" id="MobiDB-lite"/>
    </source>
</evidence>
<feature type="compositionally biased region" description="Pro residues" evidence="1">
    <location>
        <begin position="721"/>
        <end position="730"/>
    </location>
</feature>
<feature type="compositionally biased region" description="Pro residues" evidence="1">
    <location>
        <begin position="130"/>
        <end position="142"/>
    </location>
</feature>
<protein>
    <recommendedName>
        <fullName evidence="4">Proteophosphoglycan ppg4</fullName>
    </recommendedName>
</protein>
<feature type="compositionally biased region" description="Low complexity" evidence="1">
    <location>
        <begin position="503"/>
        <end position="515"/>
    </location>
</feature>
<dbReference type="AlphaFoldDB" id="A0A5C5FSL3"/>
<evidence type="ECO:0000313" key="2">
    <source>
        <dbReference type="EMBL" id="TNY19760.1"/>
    </source>
</evidence>
<feature type="compositionally biased region" description="Basic and acidic residues" evidence="1">
    <location>
        <begin position="72"/>
        <end position="82"/>
    </location>
</feature>
<feature type="compositionally biased region" description="Low complexity" evidence="1">
    <location>
        <begin position="768"/>
        <end position="786"/>
    </location>
</feature>
<feature type="compositionally biased region" description="Low complexity" evidence="1">
    <location>
        <begin position="614"/>
        <end position="627"/>
    </location>
</feature>
<accession>A0A5C5FSL3</accession>
<feature type="compositionally biased region" description="Low complexity" evidence="1">
    <location>
        <begin position="334"/>
        <end position="362"/>
    </location>
</feature>
<feature type="compositionally biased region" description="Basic and acidic residues" evidence="1">
    <location>
        <begin position="252"/>
        <end position="270"/>
    </location>
</feature>
<name>A0A5C5FSL3_9BASI</name>
<feature type="compositionally biased region" description="Low complexity" evidence="1">
    <location>
        <begin position="568"/>
        <end position="578"/>
    </location>
</feature>
<evidence type="ECO:0000313" key="3">
    <source>
        <dbReference type="Proteomes" id="UP000311382"/>
    </source>
</evidence>
<feature type="region of interest" description="Disordered" evidence="1">
    <location>
        <begin position="661"/>
        <end position="819"/>
    </location>
</feature>
<keyword evidence="3" id="KW-1185">Reference proteome</keyword>
<reference evidence="2 3" key="1">
    <citation type="submission" date="2019-03" db="EMBL/GenBank/DDBJ databases">
        <title>Rhodosporidium diobovatum UCD-FST 08-225 genome sequencing, assembly, and annotation.</title>
        <authorList>
            <person name="Fakankun I.U."/>
            <person name="Fristensky B."/>
            <person name="Levin D.B."/>
        </authorList>
    </citation>
    <scope>NUCLEOTIDE SEQUENCE [LARGE SCALE GENOMIC DNA]</scope>
    <source>
        <strain evidence="2 3">UCD-FST 08-225</strain>
    </source>
</reference>
<dbReference type="OrthoDB" id="2529791at2759"/>
<feature type="compositionally biased region" description="Low complexity" evidence="1">
    <location>
        <begin position="588"/>
        <end position="607"/>
    </location>
</feature>